<dbReference type="GO" id="GO:0009366">
    <property type="term" value="C:enterobactin synthetase complex"/>
    <property type="evidence" value="ECO:0007669"/>
    <property type="project" value="TreeGrafter"/>
</dbReference>
<dbReference type="EMBL" id="CAJNNV010025890">
    <property type="protein sequence ID" value="CAE8616507.1"/>
    <property type="molecule type" value="Genomic_DNA"/>
</dbReference>
<dbReference type="GO" id="GO:0047527">
    <property type="term" value="F:2,3-dihydroxybenzoate-serine ligase activity"/>
    <property type="evidence" value="ECO:0007669"/>
    <property type="project" value="TreeGrafter"/>
</dbReference>
<keyword evidence="3" id="KW-1185">Reference proteome</keyword>
<dbReference type="GO" id="GO:0009239">
    <property type="term" value="P:enterobactin biosynthetic process"/>
    <property type="evidence" value="ECO:0007669"/>
    <property type="project" value="TreeGrafter"/>
</dbReference>
<evidence type="ECO:0000313" key="2">
    <source>
        <dbReference type="EMBL" id="CAE8616507.1"/>
    </source>
</evidence>
<dbReference type="Gene3D" id="3.40.50.980">
    <property type="match status" value="1"/>
</dbReference>
<dbReference type="PANTHER" id="PTHR45527:SF1">
    <property type="entry name" value="FATTY ACID SYNTHASE"/>
    <property type="match status" value="1"/>
</dbReference>
<dbReference type="OrthoDB" id="446797at2759"/>
<evidence type="ECO:0000313" key="3">
    <source>
        <dbReference type="Proteomes" id="UP000654075"/>
    </source>
</evidence>
<accession>A0A813FWB1</accession>
<dbReference type="Pfam" id="PF00501">
    <property type="entry name" value="AMP-binding"/>
    <property type="match status" value="1"/>
</dbReference>
<dbReference type="PANTHER" id="PTHR45527">
    <property type="entry name" value="NONRIBOSOMAL PEPTIDE SYNTHETASE"/>
    <property type="match status" value="1"/>
</dbReference>
<sequence length="206" mass="22479">PEALAVSSEALEAGQRDVEEDGLGAEDRYSLSFAELQQRVRGLAQELRRRLPGPSTEGAQLIAVCLQRTPALVVALLGILSSGAAYLPLEPTHPGARLRYLLEDSGASLLVTCWCARRRGLLPDERLVRVTAIDGRLIASGSQMLRRSLGDGPSRGSGGVGGRPWKASVLDVHFWQHWHSQGRPGRPKRCCECADSFRNDRARCRC</sequence>
<protein>
    <recommendedName>
        <fullName evidence="1">AMP-dependent synthetase/ligase domain-containing protein</fullName>
    </recommendedName>
</protein>
<name>A0A813FWB1_POLGL</name>
<reference evidence="2" key="1">
    <citation type="submission" date="2021-02" db="EMBL/GenBank/DDBJ databases">
        <authorList>
            <person name="Dougan E. K."/>
            <person name="Rhodes N."/>
            <person name="Thang M."/>
            <person name="Chan C."/>
        </authorList>
    </citation>
    <scope>NUCLEOTIDE SEQUENCE</scope>
</reference>
<dbReference type="AlphaFoldDB" id="A0A813FWB1"/>
<organism evidence="2 3">
    <name type="scientific">Polarella glacialis</name>
    <name type="common">Dinoflagellate</name>
    <dbReference type="NCBI Taxonomy" id="89957"/>
    <lineage>
        <taxon>Eukaryota</taxon>
        <taxon>Sar</taxon>
        <taxon>Alveolata</taxon>
        <taxon>Dinophyceae</taxon>
        <taxon>Suessiales</taxon>
        <taxon>Suessiaceae</taxon>
        <taxon>Polarella</taxon>
    </lineage>
</organism>
<evidence type="ECO:0000259" key="1">
    <source>
        <dbReference type="Pfam" id="PF00501"/>
    </source>
</evidence>
<dbReference type="SUPFAM" id="SSF56801">
    <property type="entry name" value="Acetyl-CoA synthetase-like"/>
    <property type="match status" value="1"/>
</dbReference>
<dbReference type="GO" id="GO:0005829">
    <property type="term" value="C:cytosol"/>
    <property type="evidence" value="ECO:0007669"/>
    <property type="project" value="TreeGrafter"/>
</dbReference>
<proteinExistence type="predicted"/>
<gene>
    <name evidence="2" type="ORF">PGLA1383_LOCUS34191</name>
</gene>
<dbReference type="Proteomes" id="UP000654075">
    <property type="component" value="Unassembled WGS sequence"/>
</dbReference>
<dbReference type="InterPro" id="IPR000873">
    <property type="entry name" value="AMP-dep_synth/lig_dom"/>
</dbReference>
<feature type="non-terminal residue" evidence="2">
    <location>
        <position position="1"/>
    </location>
</feature>
<dbReference type="GO" id="GO:0031177">
    <property type="term" value="F:phosphopantetheine binding"/>
    <property type="evidence" value="ECO:0007669"/>
    <property type="project" value="TreeGrafter"/>
</dbReference>
<feature type="domain" description="AMP-dependent synthetase/ligase" evidence="1">
    <location>
        <begin position="27"/>
        <end position="118"/>
    </location>
</feature>
<comment type="caution">
    <text evidence="2">The sequence shown here is derived from an EMBL/GenBank/DDBJ whole genome shotgun (WGS) entry which is preliminary data.</text>
</comment>
<dbReference type="GO" id="GO:0043041">
    <property type="term" value="P:amino acid activation for nonribosomal peptide biosynthetic process"/>
    <property type="evidence" value="ECO:0007669"/>
    <property type="project" value="TreeGrafter"/>
</dbReference>